<dbReference type="EMBL" id="CP139960">
    <property type="protein sequence ID" value="WQD36900.1"/>
    <property type="molecule type" value="Genomic_DNA"/>
</dbReference>
<keyword evidence="1" id="KW-0808">Transferase</keyword>
<accession>A0ABZ0W483</accession>
<evidence type="ECO:0000313" key="5">
    <source>
        <dbReference type="Proteomes" id="UP001325680"/>
    </source>
</evidence>
<dbReference type="PANTHER" id="PTHR43685:SF3">
    <property type="entry name" value="SLR2126 PROTEIN"/>
    <property type="match status" value="1"/>
</dbReference>
<proteinExistence type="predicted"/>
<evidence type="ECO:0000259" key="2">
    <source>
        <dbReference type="Pfam" id="PF00535"/>
    </source>
</evidence>
<dbReference type="InterPro" id="IPR001173">
    <property type="entry name" value="Glyco_trans_2-like"/>
</dbReference>
<name>A0ABZ0W483_9BACT</name>
<organism evidence="4 5">
    <name type="scientific">Niabella yanshanensis</name>
    <dbReference type="NCBI Taxonomy" id="577386"/>
    <lineage>
        <taxon>Bacteria</taxon>
        <taxon>Pseudomonadati</taxon>
        <taxon>Bacteroidota</taxon>
        <taxon>Chitinophagia</taxon>
        <taxon>Chitinophagales</taxon>
        <taxon>Chitinophagaceae</taxon>
        <taxon>Niabella</taxon>
    </lineage>
</organism>
<sequence>MFTVSVLITTYNWPEALTLSIQSVLLQSILPMEIVICDDGSADSTRLVVNDLAKSSPIPIIHIWQEDQGFRVAQIRNKGIAAAKGDYIIQIDGDIILQRDFVRDHIRFAKHKYFATGSRVLFSKRVTDQLLISGLHLNGSLLFKSRNKLNEIRLPFLQEMFAGFYKNRGRYQYYVKGCNMAFWKKDLLLVNGYDESFIGWGREDNDIAIRLINSGIKKRFLKFGAVCYHFHHPIFSRDLDAENIKKMTQAISQKLTFVEKGLSQYL</sequence>
<dbReference type="InterPro" id="IPR029044">
    <property type="entry name" value="Nucleotide-diphossugar_trans"/>
</dbReference>
<dbReference type="Gene3D" id="3.90.550.10">
    <property type="entry name" value="Spore Coat Polysaccharide Biosynthesis Protein SpsA, Chain A"/>
    <property type="match status" value="1"/>
</dbReference>
<keyword evidence="5" id="KW-1185">Reference proteome</keyword>
<dbReference type="CDD" id="cd06420">
    <property type="entry name" value="GT2_Chondriotin_Pol_N"/>
    <property type="match status" value="1"/>
</dbReference>
<dbReference type="InterPro" id="IPR050834">
    <property type="entry name" value="Glycosyltransf_2"/>
</dbReference>
<reference evidence="4 5" key="1">
    <citation type="submission" date="2023-12" db="EMBL/GenBank/DDBJ databases">
        <title>Genome sequencing and assembly of bacterial species from a model synthetic community.</title>
        <authorList>
            <person name="Hogle S.L."/>
        </authorList>
    </citation>
    <scope>NUCLEOTIDE SEQUENCE [LARGE SCALE GENOMIC DNA]</scope>
    <source>
        <strain evidence="4 5">HAMBI_3031</strain>
    </source>
</reference>
<protein>
    <submittedName>
        <fullName evidence="4">Glycosyltransferase family 2 protein</fullName>
    </submittedName>
</protein>
<evidence type="ECO:0000313" key="4">
    <source>
        <dbReference type="EMBL" id="WQD36900.1"/>
    </source>
</evidence>
<evidence type="ECO:0000256" key="1">
    <source>
        <dbReference type="ARBA" id="ARBA00022679"/>
    </source>
</evidence>
<dbReference type="Pfam" id="PF02709">
    <property type="entry name" value="Glyco_transf_7C"/>
    <property type="match status" value="1"/>
</dbReference>
<dbReference type="PANTHER" id="PTHR43685">
    <property type="entry name" value="GLYCOSYLTRANSFERASE"/>
    <property type="match status" value="1"/>
</dbReference>
<feature type="domain" description="Galactosyltransferase C-terminal" evidence="3">
    <location>
        <begin position="160"/>
        <end position="232"/>
    </location>
</feature>
<evidence type="ECO:0000259" key="3">
    <source>
        <dbReference type="Pfam" id="PF02709"/>
    </source>
</evidence>
<feature type="domain" description="Glycosyltransferase 2-like" evidence="2">
    <location>
        <begin position="5"/>
        <end position="156"/>
    </location>
</feature>
<dbReference type="RefSeq" id="WP_114793180.1">
    <property type="nucleotide sequence ID" value="NZ_CP139960.1"/>
</dbReference>
<dbReference type="SUPFAM" id="SSF53448">
    <property type="entry name" value="Nucleotide-diphospho-sugar transferases"/>
    <property type="match status" value="1"/>
</dbReference>
<dbReference type="InterPro" id="IPR027791">
    <property type="entry name" value="Galactosyl_T_C"/>
</dbReference>
<gene>
    <name evidence="4" type="ORF">U0035_14605</name>
</gene>
<dbReference type="Proteomes" id="UP001325680">
    <property type="component" value="Chromosome"/>
</dbReference>
<dbReference type="Pfam" id="PF00535">
    <property type="entry name" value="Glycos_transf_2"/>
    <property type="match status" value="1"/>
</dbReference>